<evidence type="ECO:0000256" key="2">
    <source>
        <dbReference type="ARBA" id="ARBA00022670"/>
    </source>
</evidence>
<dbReference type="PANTHER" id="PTHR47966:SF2">
    <property type="entry name" value="ASPERGILLOPEPSIN-1-RELATED"/>
    <property type="match status" value="1"/>
</dbReference>
<evidence type="ECO:0000256" key="1">
    <source>
        <dbReference type="ARBA" id="ARBA00007447"/>
    </source>
</evidence>
<dbReference type="Gene3D" id="2.40.70.10">
    <property type="entry name" value="Acid Proteases"/>
    <property type="match status" value="2"/>
</dbReference>
<gene>
    <name evidence="9" type="ORF">QBC47DRAFT_452845</name>
</gene>
<dbReference type="AlphaFoldDB" id="A0AAJ0B9X1"/>
<dbReference type="InterPro" id="IPR001969">
    <property type="entry name" value="Aspartic_peptidase_AS"/>
</dbReference>
<dbReference type="PRINTS" id="PR00792">
    <property type="entry name" value="PEPSIN"/>
</dbReference>
<feature type="active site" evidence="5">
    <location>
        <position position="290"/>
    </location>
</feature>
<feature type="active site" evidence="5">
    <location>
        <position position="106"/>
    </location>
</feature>
<evidence type="ECO:0000256" key="5">
    <source>
        <dbReference type="PIRSR" id="PIRSR601461-1"/>
    </source>
</evidence>
<evidence type="ECO:0000256" key="7">
    <source>
        <dbReference type="SAM" id="SignalP"/>
    </source>
</evidence>
<dbReference type="PROSITE" id="PS51767">
    <property type="entry name" value="PEPTIDASE_A1"/>
    <property type="match status" value="1"/>
</dbReference>
<keyword evidence="10" id="KW-1185">Reference proteome</keyword>
<evidence type="ECO:0000256" key="4">
    <source>
        <dbReference type="ARBA" id="ARBA00022801"/>
    </source>
</evidence>
<feature type="chain" id="PRO_5042525519" evidence="7">
    <location>
        <begin position="21"/>
        <end position="402"/>
    </location>
</feature>
<evidence type="ECO:0000313" key="10">
    <source>
        <dbReference type="Proteomes" id="UP001239445"/>
    </source>
</evidence>
<dbReference type="InterPro" id="IPR033121">
    <property type="entry name" value="PEPTIDASE_A1"/>
</dbReference>
<keyword evidence="2 6" id="KW-0645">Protease</keyword>
<dbReference type="Pfam" id="PF00026">
    <property type="entry name" value="Asp"/>
    <property type="match status" value="1"/>
</dbReference>
<proteinExistence type="inferred from homology"/>
<evidence type="ECO:0000256" key="3">
    <source>
        <dbReference type="ARBA" id="ARBA00022750"/>
    </source>
</evidence>
<keyword evidence="7" id="KW-0732">Signal</keyword>
<dbReference type="EMBL" id="MU839835">
    <property type="protein sequence ID" value="KAK1754389.1"/>
    <property type="molecule type" value="Genomic_DNA"/>
</dbReference>
<dbReference type="Proteomes" id="UP001239445">
    <property type="component" value="Unassembled WGS sequence"/>
</dbReference>
<reference evidence="9" key="1">
    <citation type="submission" date="2023-06" db="EMBL/GenBank/DDBJ databases">
        <title>Genome-scale phylogeny and comparative genomics of the fungal order Sordariales.</title>
        <authorList>
            <consortium name="Lawrence Berkeley National Laboratory"/>
            <person name="Hensen N."/>
            <person name="Bonometti L."/>
            <person name="Westerberg I."/>
            <person name="Brannstrom I.O."/>
            <person name="Guillou S."/>
            <person name="Cros-Aarteil S."/>
            <person name="Calhoun S."/>
            <person name="Haridas S."/>
            <person name="Kuo A."/>
            <person name="Mondo S."/>
            <person name="Pangilinan J."/>
            <person name="Riley R."/>
            <person name="Labutti K."/>
            <person name="Andreopoulos B."/>
            <person name="Lipzen A."/>
            <person name="Chen C."/>
            <person name="Yanf M."/>
            <person name="Daum C."/>
            <person name="Ng V."/>
            <person name="Clum A."/>
            <person name="Steindorff A."/>
            <person name="Ohm R."/>
            <person name="Martin F."/>
            <person name="Silar P."/>
            <person name="Natvig D."/>
            <person name="Lalanne C."/>
            <person name="Gautier V."/>
            <person name="Ament-Velasquez S.L."/>
            <person name="Kruys A."/>
            <person name="Hutchinson M.I."/>
            <person name="Powell A.J."/>
            <person name="Barry K."/>
            <person name="Miller A.N."/>
            <person name="Grigoriev I.V."/>
            <person name="Debuchy R."/>
            <person name="Gladieux P."/>
            <person name="Thoren M.H."/>
            <person name="Johannesson H."/>
        </authorList>
    </citation>
    <scope>NUCLEOTIDE SEQUENCE</scope>
    <source>
        <strain evidence="9">PSN4</strain>
    </source>
</reference>
<dbReference type="SUPFAM" id="SSF50630">
    <property type="entry name" value="Acid proteases"/>
    <property type="match status" value="1"/>
</dbReference>
<comment type="caution">
    <text evidence="9">The sequence shown here is derived from an EMBL/GenBank/DDBJ whole genome shotgun (WGS) entry which is preliminary data.</text>
</comment>
<comment type="similarity">
    <text evidence="1 6">Belongs to the peptidase A1 family.</text>
</comment>
<organism evidence="9 10">
    <name type="scientific">Echria macrotheca</name>
    <dbReference type="NCBI Taxonomy" id="438768"/>
    <lineage>
        <taxon>Eukaryota</taxon>
        <taxon>Fungi</taxon>
        <taxon>Dikarya</taxon>
        <taxon>Ascomycota</taxon>
        <taxon>Pezizomycotina</taxon>
        <taxon>Sordariomycetes</taxon>
        <taxon>Sordariomycetidae</taxon>
        <taxon>Sordariales</taxon>
        <taxon>Schizotheciaceae</taxon>
        <taxon>Echria</taxon>
    </lineage>
</organism>
<dbReference type="InterPro" id="IPR001461">
    <property type="entry name" value="Aspartic_peptidase_A1"/>
</dbReference>
<dbReference type="InterPro" id="IPR034163">
    <property type="entry name" value="Aspergillopepsin-like_cat_dom"/>
</dbReference>
<sequence>MARLLPSMLSVVLSIGWAAAVPTSRSPNAGTFTIDTTRNPNYAPNGPREYARALAKWQIEIPETLAKFGVNRHSGDVAATPFADDREYLSTVGIGTPPQNITVDLDTGSSDFWVYSSETAQTDLGNRVRWEPAKSSTAEKIPNSTWWIQYGDSSYAYGNVWRDTVTIADISVPGAVVESAMDVSFQLSTDEDLCGIFGLAIGLNSRVIPSQPTVINSMKPLLDAQVFTSDLKWHAEGTYSFGGIDSSQFTGDIRYVPLHENAKYWEINVTGVHIGDASVWYLFNWSSIVDTGTSLLLMDDDVVKAYYNAAPAAYYKAKYDAWVYPCDTVLPDLELGFSHDNTVKIPGRYINYTALEGTVCMGGLQSNIDQGFSVLGDIFLKAVFAVFDYDGRRVGFANKVLN</sequence>
<keyword evidence="4 6" id="KW-0378">Hydrolase</keyword>
<feature type="domain" description="Peptidase A1" evidence="8">
    <location>
        <begin position="88"/>
        <end position="397"/>
    </location>
</feature>
<dbReference type="CDD" id="cd06097">
    <property type="entry name" value="Aspergillopepsin_like"/>
    <property type="match status" value="1"/>
</dbReference>
<dbReference type="PANTHER" id="PTHR47966">
    <property type="entry name" value="BETA-SITE APP-CLEAVING ENZYME, ISOFORM A-RELATED"/>
    <property type="match status" value="1"/>
</dbReference>
<name>A0AAJ0B9X1_9PEZI</name>
<accession>A0AAJ0B9X1</accession>
<dbReference type="GO" id="GO:0006508">
    <property type="term" value="P:proteolysis"/>
    <property type="evidence" value="ECO:0007669"/>
    <property type="project" value="UniProtKB-KW"/>
</dbReference>
<evidence type="ECO:0000259" key="8">
    <source>
        <dbReference type="PROSITE" id="PS51767"/>
    </source>
</evidence>
<evidence type="ECO:0000313" key="9">
    <source>
        <dbReference type="EMBL" id="KAK1754389.1"/>
    </source>
</evidence>
<dbReference type="PROSITE" id="PS00141">
    <property type="entry name" value="ASP_PROTEASE"/>
    <property type="match status" value="1"/>
</dbReference>
<dbReference type="GO" id="GO:0004190">
    <property type="term" value="F:aspartic-type endopeptidase activity"/>
    <property type="evidence" value="ECO:0007669"/>
    <property type="project" value="UniProtKB-KW"/>
</dbReference>
<keyword evidence="3 6" id="KW-0064">Aspartyl protease</keyword>
<dbReference type="InterPro" id="IPR021109">
    <property type="entry name" value="Peptidase_aspartic_dom_sf"/>
</dbReference>
<protein>
    <submittedName>
        <fullName evidence="9">Aspartic peptidase domain-containing protein</fullName>
    </submittedName>
</protein>
<evidence type="ECO:0000256" key="6">
    <source>
        <dbReference type="RuleBase" id="RU000454"/>
    </source>
</evidence>
<feature type="signal peptide" evidence="7">
    <location>
        <begin position="1"/>
        <end position="20"/>
    </location>
</feature>